<reference evidence="2" key="1">
    <citation type="journal article" date="2023" name="Mol. Phylogenet. Evol.">
        <title>Genome-scale phylogeny and comparative genomics of the fungal order Sordariales.</title>
        <authorList>
            <person name="Hensen N."/>
            <person name="Bonometti L."/>
            <person name="Westerberg I."/>
            <person name="Brannstrom I.O."/>
            <person name="Guillou S."/>
            <person name="Cros-Aarteil S."/>
            <person name="Calhoun S."/>
            <person name="Haridas S."/>
            <person name="Kuo A."/>
            <person name="Mondo S."/>
            <person name="Pangilinan J."/>
            <person name="Riley R."/>
            <person name="LaButti K."/>
            <person name="Andreopoulos B."/>
            <person name="Lipzen A."/>
            <person name="Chen C."/>
            <person name="Yan M."/>
            <person name="Daum C."/>
            <person name="Ng V."/>
            <person name="Clum A."/>
            <person name="Steindorff A."/>
            <person name="Ohm R.A."/>
            <person name="Martin F."/>
            <person name="Silar P."/>
            <person name="Natvig D.O."/>
            <person name="Lalanne C."/>
            <person name="Gautier V."/>
            <person name="Ament-Velasquez S.L."/>
            <person name="Kruys A."/>
            <person name="Hutchinson M.I."/>
            <person name="Powell A.J."/>
            <person name="Barry K."/>
            <person name="Miller A.N."/>
            <person name="Grigoriev I.V."/>
            <person name="Debuchy R."/>
            <person name="Gladieux P."/>
            <person name="Hiltunen Thoren M."/>
            <person name="Johannesson H."/>
        </authorList>
    </citation>
    <scope>NUCLEOTIDE SEQUENCE</scope>
    <source>
        <strain evidence="2">PSN293</strain>
    </source>
</reference>
<evidence type="ECO:0000313" key="3">
    <source>
        <dbReference type="Proteomes" id="UP001301769"/>
    </source>
</evidence>
<evidence type="ECO:0000256" key="1">
    <source>
        <dbReference type="SAM" id="Phobius"/>
    </source>
</evidence>
<feature type="transmembrane region" description="Helical" evidence="1">
    <location>
        <begin position="70"/>
        <end position="88"/>
    </location>
</feature>
<comment type="caution">
    <text evidence="2">The sequence shown here is derived from an EMBL/GenBank/DDBJ whole genome shotgun (WGS) entry which is preliminary data.</text>
</comment>
<sequence>MLAAHFAATDPPASTIRDTQITPSFANFLCLYSFNLYLFPSFFCQTVVWEVIIIIMAASSCPHRERGLGVFYTCMTFHMLCWFFWFLYRPLDQASFICWAFRVGHWFIYSLVEQS</sequence>
<keyword evidence="3" id="KW-1185">Reference proteome</keyword>
<name>A0AAN7B654_9PEZI</name>
<dbReference type="Proteomes" id="UP001301769">
    <property type="component" value="Unassembled WGS sequence"/>
</dbReference>
<organism evidence="2 3">
    <name type="scientific">Rhypophila decipiens</name>
    <dbReference type="NCBI Taxonomy" id="261697"/>
    <lineage>
        <taxon>Eukaryota</taxon>
        <taxon>Fungi</taxon>
        <taxon>Dikarya</taxon>
        <taxon>Ascomycota</taxon>
        <taxon>Pezizomycotina</taxon>
        <taxon>Sordariomycetes</taxon>
        <taxon>Sordariomycetidae</taxon>
        <taxon>Sordariales</taxon>
        <taxon>Naviculisporaceae</taxon>
        <taxon>Rhypophila</taxon>
    </lineage>
</organism>
<evidence type="ECO:0000313" key="2">
    <source>
        <dbReference type="EMBL" id="KAK4212333.1"/>
    </source>
</evidence>
<keyword evidence="1" id="KW-0812">Transmembrane</keyword>
<dbReference type="EMBL" id="MU858129">
    <property type="protein sequence ID" value="KAK4212333.1"/>
    <property type="molecule type" value="Genomic_DNA"/>
</dbReference>
<accession>A0AAN7B654</accession>
<keyword evidence="1" id="KW-1133">Transmembrane helix</keyword>
<feature type="transmembrane region" description="Helical" evidence="1">
    <location>
        <begin position="37"/>
        <end position="58"/>
    </location>
</feature>
<dbReference type="AlphaFoldDB" id="A0AAN7B654"/>
<proteinExistence type="predicted"/>
<gene>
    <name evidence="2" type="ORF">QBC37DRAFT_194693</name>
</gene>
<keyword evidence="1" id="KW-0472">Membrane</keyword>
<reference evidence="2" key="2">
    <citation type="submission" date="2023-05" db="EMBL/GenBank/DDBJ databases">
        <authorList>
            <consortium name="Lawrence Berkeley National Laboratory"/>
            <person name="Steindorff A."/>
            <person name="Hensen N."/>
            <person name="Bonometti L."/>
            <person name="Westerberg I."/>
            <person name="Brannstrom I.O."/>
            <person name="Guillou S."/>
            <person name="Cros-Aarteil S."/>
            <person name="Calhoun S."/>
            <person name="Haridas S."/>
            <person name="Kuo A."/>
            <person name="Mondo S."/>
            <person name="Pangilinan J."/>
            <person name="Riley R."/>
            <person name="Labutti K."/>
            <person name="Andreopoulos B."/>
            <person name="Lipzen A."/>
            <person name="Chen C."/>
            <person name="Yanf M."/>
            <person name="Daum C."/>
            <person name="Ng V."/>
            <person name="Clum A."/>
            <person name="Ohm R."/>
            <person name="Martin F."/>
            <person name="Silar P."/>
            <person name="Natvig D."/>
            <person name="Lalanne C."/>
            <person name="Gautier V."/>
            <person name="Ament-Velasquez S.L."/>
            <person name="Kruys A."/>
            <person name="Hutchinson M.I."/>
            <person name="Powell A.J."/>
            <person name="Barry K."/>
            <person name="Miller A.N."/>
            <person name="Grigoriev I.V."/>
            <person name="Debuchy R."/>
            <person name="Gladieux P."/>
            <person name="Thoren M.H."/>
            <person name="Johannesson H."/>
        </authorList>
    </citation>
    <scope>NUCLEOTIDE SEQUENCE</scope>
    <source>
        <strain evidence="2">PSN293</strain>
    </source>
</reference>
<protein>
    <submittedName>
        <fullName evidence="2">Uncharacterized protein</fullName>
    </submittedName>
</protein>